<gene>
    <name evidence="2" type="ORF">M441DRAFT_26530</name>
</gene>
<evidence type="ECO:0000313" key="2">
    <source>
        <dbReference type="EMBL" id="PTB41295.1"/>
    </source>
</evidence>
<dbReference type="OrthoDB" id="2943660at2759"/>
<proteinExistence type="predicted"/>
<dbReference type="AlphaFoldDB" id="A0A2T3Z924"/>
<evidence type="ECO:0000259" key="1">
    <source>
        <dbReference type="Pfam" id="PF02746"/>
    </source>
</evidence>
<protein>
    <recommendedName>
        <fullName evidence="1">Mandelate racemase/muconate lactonizing enzyme N-terminal domain-containing protein</fullName>
    </recommendedName>
</protein>
<dbReference type="Gene3D" id="3.30.390.10">
    <property type="entry name" value="Enolase-like, N-terminal domain"/>
    <property type="match status" value="1"/>
</dbReference>
<dbReference type="InterPro" id="IPR013341">
    <property type="entry name" value="Mandelate_racemase_N_dom"/>
</dbReference>
<dbReference type="STRING" id="1042311.A0A2T3Z924"/>
<accession>A0A2T3Z924</accession>
<dbReference type="Proteomes" id="UP000240493">
    <property type="component" value="Unassembled WGS sequence"/>
</dbReference>
<dbReference type="Pfam" id="PF02746">
    <property type="entry name" value="MR_MLE_N"/>
    <property type="match status" value="1"/>
</dbReference>
<dbReference type="EMBL" id="KZ679261">
    <property type="protein sequence ID" value="PTB41295.1"/>
    <property type="molecule type" value="Genomic_DNA"/>
</dbReference>
<dbReference type="SUPFAM" id="SSF54826">
    <property type="entry name" value="Enolase N-terminal domain-like"/>
    <property type="match status" value="1"/>
</dbReference>
<reference evidence="2 3" key="1">
    <citation type="submission" date="2016-07" db="EMBL/GenBank/DDBJ databases">
        <title>Multiple horizontal gene transfer events from other fungi enriched the ability of initially mycotrophic Trichoderma (Ascomycota) to feed on dead plant biomass.</title>
        <authorList>
            <consortium name="DOE Joint Genome Institute"/>
            <person name="Aerts A."/>
            <person name="Atanasova L."/>
            <person name="Chenthamara K."/>
            <person name="Zhang J."/>
            <person name="Grujic M."/>
            <person name="Henrissat B."/>
            <person name="Kuo A."/>
            <person name="Salamov A."/>
            <person name="Lipzen A."/>
            <person name="Labutti K."/>
            <person name="Barry K."/>
            <person name="Miao Y."/>
            <person name="Rahimi M.J."/>
            <person name="Shen Q."/>
            <person name="Grigoriev I.V."/>
            <person name="Kubicek C.P."/>
            <person name="Druzhinina I.S."/>
        </authorList>
    </citation>
    <scope>NUCLEOTIDE SEQUENCE [LARGE SCALE GENOMIC DNA]</scope>
    <source>
        <strain evidence="2 3">CBS 433.97</strain>
    </source>
</reference>
<name>A0A2T3Z924_TRIA4</name>
<feature type="domain" description="Mandelate racemase/muconate lactonizing enzyme N-terminal" evidence="1">
    <location>
        <begin position="15"/>
        <end position="63"/>
    </location>
</feature>
<keyword evidence="3" id="KW-1185">Reference proteome</keyword>
<sequence length="81" mass="8940">MATIPYIEHNLGTTGEYPQRVDRIIEVMEEATAGHPHAKTALDVACWGIFGKSVRLPECELLGNVEYIVRQVVDSGLACKQ</sequence>
<organism evidence="2 3">
    <name type="scientific">Trichoderma asperellum (strain ATCC 204424 / CBS 433.97 / NBRC 101777)</name>
    <dbReference type="NCBI Taxonomy" id="1042311"/>
    <lineage>
        <taxon>Eukaryota</taxon>
        <taxon>Fungi</taxon>
        <taxon>Dikarya</taxon>
        <taxon>Ascomycota</taxon>
        <taxon>Pezizomycotina</taxon>
        <taxon>Sordariomycetes</taxon>
        <taxon>Hypocreomycetidae</taxon>
        <taxon>Hypocreales</taxon>
        <taxon>Hypocreaceae</taxon>
        <taxon>Trichoderma</taxon>
    </lineage>
</organism>
<evidence type="ECO:0000313" key="3">
    <source>
        <dbReference type="Proteomes" id="UP000240493"/>
    </source>
</evidence>
<dbReference type="InterPro" id="IPR029017">
    <property type="entry name" value="Enolase-like_N"/>
</dbReference>